<evidence type="ECO:0000256" key="9">
    <source>
        <dbReference type="ARBA" id="ARBA00023002"/>
    </source>
</evidence>
<feature type="binding site" description="axial binding residue" evidence="13">
    <location>
        <position position="370"/>
    </location>
    <ligand>
        <name>heme</name>
        <dbReference type="ChEBI" id="CHEBI:30413"/>
    </ligand>
    <ligandPart>
        <name>Fe</name>
        <dbReference type="ChEBI" id="CHEBI:18248"/>
    </ligandPart>
</feature>
<sequence>MPLFLFLGTGRGPATSLAVLPKETNWGHKEARVRQVLSSAADIETKKMGTVSCSTCKISPGADAETNWGHKEARVRQVLSSAADIETKKMEKPYLVLVISTKEIVSRFTMNIIGSCAFGLDCNTFIEESSPFRKYGQKFFALDKYRMMIRLFMLVFPNACNKMGVMIRPPDVSDFFLKVVKGTVDYREKNNCSRKDFMQLLMDIKNDKLRDNSSLTLEEIAAQCFVFFIAGFETSASTMTFALYELSRNQKMQDKVRREINTVLAKYEDRITYEAIQEMVYMEMVVNETLRKYPPAPQITRQCVKDYKIPNEDVTIEKGTMVFIPILAVHHDEEYYPEPEKFDPERFTQENKGKRHPYAHIPFGEGPRICIGARFGIMQFKVGLTSLLKNYKFTVNKTTIEPLKISAQASVLAADGEIWLNVKKI</sequence>
<keyword evidence="8" id="KW-0492">Microsome</keyword>
<keyword evidence="7" id="KW-0256">Endoplasmic reticulum</keyword>
<dbReference type="AlphaFoldDB" id="A0AA38IHA1"/>
<organism evidence="15 16">
    <name type="scientific">Zophobas morio</name>
    <dbReference type="NCBI Taxonomy" id="2755281"/>
    <lineage>
        <taxon>Eukaryota</taxon>
        <taxon>Metazoa</taxon>
        <taxon>Ecdysozoa</taxon>
        <taxon>Arthropoda</taxon>
        <taxon>Hexapoda</taxon>
        <taxon>Insecta</taxon>
        <taxon>Pterygota</taxon>
        <taxon>Neoptera</taxon>
        <taxon>Endopterygota</taxon>
        <taxon>Coleoptera</taxon>
        <taxon>Polyphaga</taxon>
        <taxon>Cucujiformia</taxon>
        <taxon>Tenebrionidae</taxon>
        <taxon>Zophobas</taxon>
    </lineage>
</organism>
<comment type="cofactor">
    <cofactor evidence="1 13">
        <name>heme</name>
        <dbReference type="ChEBI" id="CHEBI:30413"/>
    </cofactor>
</comment>
<dbReference type="InterPro" id="IPR001128">
    <property type="entry name" value="Cyt_P450"/>
</dbReference>
<comment type="similarity">
    <text evidence="4 14">Belongs to the cytochrome P450 family.</text>
</comment>
<dbReference type="Pfam" id="PF00067">
    <property type="entry name" value="p450"/>
    <property type="match status" value="1"/>
</dbReference>
<dbReference type="PRINTS" id="PR00385">
    <property type="entry name" value="P450"/>
</dbReference>
<dbReference type="GO" id="GO:0020037">
    <property type="term" value="F:heme binding"/>
    <property type="evidence" value="ECO:0007669"/>
    <property type="project" value="InterPro"/>
</dbReference>
<evidence type="ECO:0000256" key="4">
    <source>
        <dbReference type="ARBA" id="ARBA00010617"/>
    </source>
</evidence>
<keyword evidence="12" id="KW-0472">Membrane</keyword>
<dbReference type="Proteomes" id="UP001168821">
    <property type="component" value="Unassembled WGS sequence"/>
</dbReference>
<evidence type="ECO:0000313" key="16">
    <source>
        <dbReference type="Proteomes" id="UP001168821"/>
    </source>
</evidence>
<comment type="caution">
    <text evidence="15">The sequence shown here is derived from an EMBL/GenBank/DDBJ whole genome shotgun (WGS) entry which is preliminary data.</text>
</comment>
<evidence type="ECO:0000256" key="14">
    <source>
        <dbReference type="RuleBase" id="RU000461"/>
    </source>
</evidence>
<evidence type="ECO:0000256" key="13">
    <source>
        <dbReference type="PIRSR" id="PIRSR602401-1"/>
    </source>
</evidence>
<dbReference type="GO" id="GO:0016705">
    <property type="term" value="F:oxidoreductase activity, acting on paired donors, with incorporation or reduction of molecular oxygen"/>
    <property type="evidence" value="ECO:0007669"/>
    <property type="project" value="InterPro"/>
</dbReference>
<dbReference type="InterPro" id="IPR050476">
    <property type="entry name" value="Insect_CytP450_Detox"/>
</dbReference>
<keyword evidence="16" id="KW-1185">Reference proteome</keyword>
<dbReference type="InterPro" id="IPR002401">
    <property type="entry name" value="Cyt_P450_E_grp-I"/>
</dbReference>
<evidence type="ECO:0000256" key="3">
    <source>
        <dbReference type="ARBA" id="ARBA00004406"/>
    </source>
</evidence>
<comment type="subcellular location">
    <subcellularLocation>
        <location evidence="3">Endoplasmic reticulum membrane</location>
        <topology evidence="3">Peripheral membrane protein</topology>
    </subcellularLocation>
    <subcellularLocation>
        <location evidence="2">Microsome membrane</location>
        <topology evidence="2">Peripheral membrane protein</topology>
    </subcellularLocation>
</comment>
<dbReference type="GO" id="GO:0004497">
    <property type="term" value="F:monooxygenase activity"/>
    <property type="evidence" value="ECO:0007669"/>
    <property type="project" value="UniProtKB-KW"/>
</dbReference>
<dbReference type="PROSITE" id="PS00086">
    <property type="entry name" value="CYTOCHROME_P450"/>
    <property type="match status" value="1"/>
</dbReference>
<dbReference type="FunFam" id="1.10.630.10:FF:000182">
    <property type="entry name" value="Cytochrome P450 3A4"/>
    <property type="match status" value="1"/>
</dbReference>
<dbReference type="InterPro" id="IPR036396">
    <property type="entry name" value="Cyt_P450_sf"/>
</dbReference>
<keyword evidence="5 13" id="KW-0349">Heme</keyword>
<dbReference type="InterPro" id="IPR017972">
    <property type="entry name" value="Cyt_P450_CS"/>
</dbReference>
<evidence type="ECO:0000256" key="7">
    <source>
        <dbReference type="ARBA" id="ARBA00022824"/>
    </source>
</evidence>
<evidence type="ECO:0000256" key="1">
    <source>
        <dbReference type="ARBA" id="ARBA00001971"/>
    </source>
</evidence>
<accession>A0AA38IHA1</accession>
<evidence type="ECO:0000313" key="15">
    <source>
        <dbReference type="EMBL" id="KAJ3655231.1"/>
    </source>
</evidence>
<evidence type="ECO:0000256" key="12">
    <source>
        <dbReference type="ARBA" id="ARBA00023136"/>
    </source>
</evidence>
<keyword evidence="6 13" id="KW-0479">Metal-binding</keyword>
<protein>
    <recommendedName>
        <fullName evidence="17">Cytochrome P450</fullName>
    </recommendedName>
</protein>
<dbReference type="SUPFAM" id="SSF48264">
    <property type="entry name" value="Cytochrome P450"/>
    <property type="match status" value="1"/>
</dbReference>
<dbReference type="EMBL" id="JALNTZ010000004">
    <property type="protein sequence ID" value="KAJ3655231.1"/>
    <property type="molecule type" value="Genomic_DNA"/>
</dbReference>
<dbReference type="GO" id="GO:0005506">
    <property type="term" value="F:iron ion binding"/>
    <property type="evidence" value="ECO:0007669"/>
    <property type="project" value="InterPro"/>
</dbReference>
<dbReference type="CDD" id="cd11056">
    <property type="entry name" value="CYP6-like"/>
    <property type="match status" value="1"/>
</dbReference>
<dbReference type="PRINTS" id="PR00463">
    <property type="entry name" value="EP450I"/>
</dbReference>
<evidence type="ECO:0000256" key="2">
    <source>
        <dbReference type="ARBA" id="ARBA00004174"/>
    </source>
</evidence>
<keyword evidence="11 14" id="KW-0503">Monooxygenase</keyword>
<keyword evidence="10 13" id="KW-0408">Iron</keyword>
<evidence type="ECO:0000256" key="6">
    <source>
        <dbReference type="ARBA" id="ARBA00022723"/>
    </source>
</evidence>
<evidence type="ECO:0000256" key="8">
    <source>
        <dbReference type="ARBA" id="ARBA00022848"/>
    </source>
</evidence>
<dbReference type="PANTHER" id="PTHR24292">
    <property type="entry name" value="CYTOCHROME P450"/>
    <property type="match status" value="1"/>
</dbReference>
<proteinExistence type="inferred from homology"/>
<keyword evidence="9 14" id="KW-0560">Oxidoreductase</keyword>
<dbReference type="Gene3D" id="1.10.630.10">
    <property type="entry name" value="Cytochrome P450"/>
    <property type="match status" value="1"/>
</dbReference>
<evidence type="ECO:0000256" key="11">
    <source>
        <dbReference type="ARBA" id="ARBA00023033"/>
    </source>
</evidence>
<dbReference type="GO" id="GO:0005789">
    <property type="term" value="C:endoplasmic reticulum membrane"/>
    <property type="evidence" value="ECO:0007669"/>
    <property type="project" value="UniProtKB-SubCell"/>
</dbReference>
<dbReference type="PANTHER" id="PTHR24292:SF100">
    <property type="entry name" value="CYTOCHROME P450 6A16, ISOFORM B-RELATED"/>
    <property type="match status" value="1"/>
</dbReference>
<name>A0AA38IHA1_9CUCU</name>
<evidence type="ECO:0008006" key="17">
    <source>
        <dbReference type="Google" id="ProtNLM"/>
    </source>
</evidence>
<gene>
    <name evidence="15" type="ORF">Zmor_014367</name>
</gene>
<reference evidence="15" key="1">
    <citation type="journal article" date="2023" name="G3 (Bethesda)">
        <title>Whole genome assemblies of Zophobas morio and Tenebrio molitor.</title>
        <authorList>
            <person name="Kaur S."/>
            <person name="Stinson S.A."/>
            <person name="diCenzo G.C."/>
        </authorList>
    </citation>
    <scope>NUCLEOTIDE SEQUENCE</scope>
    <source>
        <strain evidence="15">QUZm001</strain>
    </source>
</reference>
<evidence type="ECO:0000256" key="10">
    <source>
        <dbReference type="ARBA" id="ARBA00023004"/>
    </source>
</evidence>
<evidence type="ECO:0000256" key="5">
    <source>
        <dbReference type="ARBA" id="ARBA00022617"/>
    </source>
</evidence>